<name>A0AB39RRA1_9ACTN</name>
<accession>A0AB39RRA1</accession>
<gene>
    <name evidence="1" type="ORF">AB5J53_41870</name>
</gene>
<reference evidence="1" key="1">
    <citation type="submission" date="2024-07" db="EMBL/GenBank/DDBJ databases">
        <authorList>
            <person name="Yu S.T."/>
        </authorList>
    </citation>
    <scope>NUCLEOTIDE SEQUENCE</scope>
    <source>
        <strain evidence="1">R41</strain>
    </source>
</reference>
<organism evidence="1">
    <name type="scientific">Streptomyces sp. R41</name>
    <dbReference type="NCBI Taxonomy" id="3238632"/>
    <lineage>
        <taxon>Bacteria</taxon>
        <taxon>Bacillati</taxon>
        <taxon>Actinomycetota</taxon>
        <taxon>Actinomycetes</taxon>
        <taxon>Kitasatosporales</taxon>
        <taxon>Streptomycetaceae</taxon>
        <taxon>Streptomyces</taxon>
    </lineage>
</organism>
<sequence length="205" mass="19534">MAKNNTQDTIKDFIGDIADSTKKAFDEILDRKGDDSNSVDWLNPVNPYQALSGLPGDVLRTVSALSALGGVANPVAALANAANAAAGVGAANPLAALTGAAPNPLAAITGGGANPLAALSGAAGAANPLAAGGANPLAALGQVAGGATSAVSGAADMAEGLAALPRQIAQLSELVASLVGVLENVQQVTGAVTGAGRAPAARKGG</sequence>
<dbReference type="AlphaFoldDB" id="A0AB39RRA1"/>
<dbReference type="RefSeq" id="WP_369250813.1">
    <property type="nucleotide sequence ID" value="NZ_CP163443.1"/>
</dbReference>
<proteinExistence type="predicted"/>
<dbReference type="EMBL" id="CP163443">
    <property type="protein sequence ID" value="XDQ57752.1"/>
    <property type="molecule type" value="Genomic_DNA"/>
</dbReference>
<evidence type="ECO:0000313" key="1">
    <source>
        <dbReference type="EMBL" id="XDQ57752.1"/>
    </source>
</evidence>
<protein>
    <submittedName>
        <fullName evidence="1">Uncharacterized protein</fullName>
    </submittedName>
</protein>